<dbReference type="EMBL" id="AHER01000063">
    <property type="protein sequence ID" value="EJR11789.1"/>
    <property type="molecule type" value="Genomic_DNA"/>
</dbReference>
<comment type="caution">
    <text evidence="3">The sequence shown here is derived from an EMBL/GenBank/DDBJ whole genome shotgun (WGS) entry which is preliminary data.</text>
</comment>
<keyword evidence="1" id="KW-0175">Coiled coil</keyword>
<keyword evidence="2" id="KW-1133">Transmembrane helix</keyword>
<evidence type="ECO:0000256" key="1">
    <source>
        <dbReference type="SAM" id="Coils"/>
    </source>
</evidence>
<dbReference type="Proteomes" id="UP000006607">
    <property type="component" value="Unassembled WGS sequence"/>
</dbReference>
<feature type="transmembrane region" description="Helical" evidence="2">
    <location>
        <begin position="189"/>
        <end position="210"/>
    </location>
</feature>
<evidence type="ECO:0000313" key="3">
    <source>
        <dbReference type="EMBL" id="EJR11789.1"/>
    </source>
</evidence>
<dbReference type="AlphaFoldDB" id="A0A9W5K1M1"/>
<evidence type="ECO:0000313" key="4">
    <source>
        <dbReference type="Proteomes" id="UP000006607"/>
    </source>
</evidence>
<keyword evidence="2" id="KW-0472">Membrane</keyword>
<keyword evidence="2" id="KW-0812">Transmembrane</keyword>
<feature type="transmembrane region" description="Helical" evidence="2">
    <location>
        <begin position="61"/>
        <end position="82"/>
    </location>
</feature>
<sequence length="298" mass="35230">MIITERVKKLIETQLIHFYKKRLSNFSLVFERLVINLVICFIFFIITSSCLLFLANENDPLSVFSFILLAVIINIIILHILFMRPSNIFARNEYKTKFRSTQWELFRILLLKEFIFSSKLLQEKNGEENIKKLESLIELLQTRLDNNKKQSILEILGSNISTTLIFFIPAWAAFNSQIFINNKLTLTQGLIRLGGLLLILFISIYFLSLFKSAFNDFNFFSTNKYISDLIDLLNQLKVILGNPHYFEKHHPARLEHLAKNLIKNYESTLKIEVRFSFKNIQWKELYYSPLKRIEEKNK</sequence>
<proteinExistence type="predicted"/>
<name>A0A9W5K1M1_BACC8</name>
<accession>A0A9W5K1M1</accession>
<feature type="transmembrane region" description="Helical" evidence="2">
    <location>
        <begin position="152"/>
        <end position="174"/>
    </location>
</feature>
<reference evidence="3" key="1">
    <citation type="submission" date="2012-04" db="EMBL/GenBank/DDBJ databases">
        <title>The Genome Sequence of Bacillus cereus VD014.</title>
        <authorList>
            <consortium name="The Broad Institute Genome Sequencing Platform"/>
            <consortium name="The Broad Institute Genome Sequencing Center for Infectious Disease"/>
            <person name="Feldgarden M."/>
            <person name="Van der Auwera G.A."/>
            <person name="Mahillon J."/>
            <person name="Duprez V."/>
            <person name="Timmery S."/>
            <person name="Mattelet C."/>
            <person name="Dierick K."/>
            <person name="Sun M."/>
            <person name="Yu Z."/>
            <person name="Zhu L."/>
            <person name="Hu X."/>
            <person name="Shank E.B."/>
            <person name="Swiecicka I."/>
            <person name="Hansen B.M."/>
            <person name="Andrup L."/>
            <person name="Young S.K."/>
            <person name="Zeng Q."/>
            <person name="Gargeya S."/>
            <person name="Fitzgerald M."/>
            <person name="Haas B."/>
            <person name="Abouelleil A."/>
            <person name="Alvarado L."/>
            <person name="Arachchi H.M."/>
            <person name="Berlin A."/>
            <person name="Chapman S.B."/>
            <person name="Goldberg J."/>
            <person name="Griggs A."/>
            <person name="Gujja S."/>
            <person name="Hansen M."/>
            <person name="Howarth C."/>
            <person name="Imamovic A."/>
            <person name="Larimer J."/>
            <person name="McCowen C."/>
            <person name="Montmayeur A."/>
            <person name="Murphy C."/>
            <person name="Neiman D."/>
            <person name="Pearson M."/>
            <person name="Priest M."/>
            <person name="Roberts A."/>
            <person name="Saif S."/>
            <person name="Shea T."/>
            <person name="Sisk P."/>
            <person name="Sykes S."/>
            <person name="Wortman J."/>
            <person name="Nusbaum C."/>
            <person name="Birren B."/>
        </authorList>
    </citation>
    <scope>NUCLEOTIDE SEQUENCE</scope>
    <source>
        <strain evidence="3">VD014</strain>
    </source>
</reference>
<gene>
    <name evidence="3" type="ORF">IIA_05896</name>
</gene>
<evidence type="ECO:0000256" key="2">
    <source>
        <dbReference type="SAM" id="Phobius"/>
    </source>
</evidence>
<feature type="transmembrane region" description="Helical" evidence="2">
    <location>
        <begin position="33"/>
        <end position="55"/>
    </location>
</feature>
<protein>
    <submittedName>
        <fullName evidence="3">Uncharacterized protein</fullName>
    </submittedName>
</protein>
<organism evidence="3 4">
    <name type="scientific">Bacillus cereus (strain VD014)</name>
    <dbReference type="NCBI Taxonomy" id="1053223"/>
    <lineage>
        <taxon>Bacteria</taxon>
        <taxon>Bacillati</taxon>
        <taxon>Bacillota</taxon>
        <taxon>Bacilli</taxon>
        <taxon>Bacillales</taxon>
        <taxon>Bacillaceae</taxon>
        <taxon>Bacillus</taxon>
        <taxon>Bacillus cereus group</taxon>
    </lineage>
</organism>
<feature type="coiled-coil region" evidence="1">
    <location>
        <begin position="123"/>
        <end position="150"/>
    </location>
</feature>